<keyword evidence="2" id="KW-0812">Transmembrane</keyword>
<dbReference type="EMBL" id="JAVFWO010000002">
    <property type="protein sequence ID" value="MDQ7877845.1"/>
    <property type="molecule type" value="Genomic_DNA"/>
</dbReference>
<evidence type="ECO:0000256" key="2">
    <source>
        <dbReference type="SAM" id="Phobius"/>
    </source>
</evidence>
<feature type="transmembrane region" description="Helical" evidence="2">
    <location>
        <begin position="48"/>
        <end position="68"/>
    </location>
</feature>
<feature type="transmembrane region" description="Helical" evidence="2">
    <location>
        <begin position="75"/>
        <end position="97"/>
    </location>
</feature>
<dbReference type="RefSeq" id="WP_308867304.1">
    <property type="nucleotide sequence ID" value="NZ_JAVFWO010000002.1"/>
</dbReference>
<feature type="region of interest" description="Disordered" evidence="1">
    <location>
        <begin position="161"/>
        <end position="211"/>
    </location>
</feature>
<accession>A0ABU0Z1G0</accession>
<keyword evidence="2" id="KW-0472">Membrane</keyword>
<proteinExistence type="predicted"/>
<dbReference type="InterPro" id="IPR019051">
    <property type="entry name" value="Trp_biosyn_TM_oprn/chp"/>
</dbReference>
<evidence type="ECO:0000313" key="4">
    <source>
        <dbReference type="Proteomes" id="UP001235133"/>
    </source>
</evidence>
<feature type="transmembrane region" description="Helical" evidence="2">
    <location>
        <begin position="131"/>
        <end position="154"/>
    </location>
</feature>
<sequence length="211" mass="21638">MIRRARLLAVVVTVLCGALGVISSTQTWLTVVLEDAARHVLEVPGASALPVLAPLSLAVLALGAALSIVGLALRFVFGALAVLIGGVLAWLTARIVLEHPISAVASVVTESTGIAGESSVATLVASIDATLWPAVTLAVWVVLIAAGGFVLATAHGWSRTGRRYRTDDPAQPALRAGSRRSGGDGSRPHDAAGSQAIDDWDDLSRGEDPTA</sequence>
<dbReference type="Proteomes" id="UP001235133">
    <property type="component" value="Unassembled WGS sequence"/>
</dbReference>
<keyword evidence="2" id="KW-1133">Transmembrane helix</keyword>
<name>A0ABU0Z1G0_9MICO</name>
<evidence type="ECO:0000313" key="3">
    <source>
        <dbReference type="EMBL" id="MDQ7877845.1"/>
    </source>
</evidence>
<comment type="caution">
    <text evidence="3">The sequence shown here is derived from an EMBL/GenBank/DDBJ whole genome shotgun (WGS) entry which is preliminary data.</text>
</comment>
<protein>
    <submittedName>
        <fullName evidence="3">Trp biosynthesis-associated membrane protein</fullName>
    </submittedName>
</protein>
<feature type="compositionally biased region" description="Basic and acidic residues" evidence="1">
    <location>
        <begin position="202"/>
        <end position="211"/>
    </location>
</feature>
<reference evidence="3 4" key="1">
    <citation type="submission" date="2023-08" db="EMBL/GenBank/DDBJ databases">
        <title>Microbacterium psychrotolerans sp. nov., a psychrotolerant bacterium isolated from soil in Heilongjiang Province, China.</title>
        <authorList>
            <person name="An P."/>
            <person name="Zhao D."/>
            <person name="Xiang H."/>
        </authorList>
    </citation>
    <scope>NUCLEOTIDE SEQUENCE [LARGE SCALE GENOMIC DNA]</scope>
    <source>
        <strain evidence="3 4">QXD-8</strain>
    </source>
</reference>
<dbReference type="Pfam" id="PF09534">
    <property type="entry name" value="Trp_oprn_chp"/>
    <property type="match status" value="1"/>
</dbReference>
<evidence type="ECO:0000256" key="1">
    <source>
        <dbReference type="SAM" id="MobiDB-lite"/>
    </source>
</evidence>
<gene>
    <name evidence="3" type="ORF">Q9R08_07675</name>
</gene>
<organism evidence="3 4">
    <name type="scientific">Microbacterium psychrotolerans</name>
    <dbReference type="NCBI Taxonomy" id="3068321"/>
    <lineage>
        <taxon>Bacteria</taxon>
        <taxon>Bacillati</taxon>
        <taxon>Actinomycetota</taxon>
        <taxon>Actinomycetes</taxon>
        <taxon>Micrococcales</taxon>
        <taxon>Microbacteriaceae</taxon>
        <taxon>Microbacterium</taxon>
    </lineage>
</organism>
<keyword evidence="4" id="KW-1185">Reference proteome</keyword>